<feature type="transmembrane region" description="Helical" evidence="2">
    <location>
        <begin position="285"/>
        <end position="304"/>
    </location>
</feature>
<feature type="transmembrane region" description="Helical" evidence="2">
    <location>
        <begin position="253"/>
        <end position="273"/>
    </location>
</feature>
<feature type="signal peptide" evidence="3">
    <location>
        <begin position="1"/>
        <end position="22"/>
    </location>
</feature>
<reference evidence="6 7" key="1">
    <citation type="submission" date="2019-09" db="EMBL/GenBank/DDBJ databases">
        <title>Chitinophaga ginsengihumi sp. nov., isolated from soil of ginseng rhizosphere.</title>
        <authorList>
            <person name="Lee J."/>
        </authorList>
    </citation>
    <scope>NUCLEOTIDE SEQUENCE [LARGE SCALE GENOMIC DNA]</scope>
    <source>
        <strain evidence="6 7">BN140078</strain>
    </source>
</reference>
<name>A0A5B2VKZ4_9BACT</name>
<accession>A0A5B2VKZ4</accession>
<feature type="chain" id="PRO_5022853121" evidence="3">
    <location>
        <begin position="23"/>
        <end position="617"/>
    </location>
</feature>
<comment type="caution">
    <text evidence="6">The sequence shown here is derived from an EMBL/GenBank/DDBJ whole genome shotgun (WGS) entry which is preliminary data.</text>
</comment>
<feature type="domain" description="7TM-DISM receptor extracellular" evidence="5">
    <location>
        <begin position="41"/>
        <end position="172"/>
    </location>
</feature>
<evidence type="ECO:0000256" key="3">
    <source>
        <dbReference type="SAM" id="SignalP"/>
    </source>
</evidence>
<evidence type="ECO:0000313" key="7">
    <source>
        <dbReference type="Proteomes" id="UP000324611"/>
    </source>
</evidence>
<proteinExistence type="predicted"/>
<keyword evidence="2" id="KW-0472">Membrane</keyword>
<keyword evidence="3" id="KW-0732">Signal</keyword>
<keyword evidence="2" id="KW-0812">Transmembrane</keyword>
<evidence type="ECO:0000313" key="6">
    <source>
        <dbReference type="EMBL" id="KAA2239378.1"/>
    </source>
</evidence>
<dbReference type="Pfam" id="PF07695">
    <property type="entry name" value="7TMR-DISM_7TM"/>
    <property type="match status" value="1"/>
</dbReference>
<dbReference type="Gene3D" id="2.60.40.2380">
    <property type="match status" value="1"/>
</dbReference>
<keyword evidence="1" id="KW-0175">Coiled coil</keyword>
<dbReference type="InterPro" id="IPR011623">
    <property type="entry name" value="7TMR_DISM_rcpt_extracell_dom1"/>
</dbReference>
<feature type="transmembrane region" description="Helical" evidence="2">
    <location>
        <begin position="217"/>
        <end position="233"/>
    </location>
</feature>
<feature type="transmembrane region" description="Helical" evidence="2">
    <location>
        <begin position="370"/>
        <end position="389"/>
    </location>
</feature>
<dbReference type="InterPro" id="IPR011622">
    <property type="entry name" value="7TMR_DISM_rcpt_extracell_dom2"/>
</dbReference>
<feature type="transmembrane region" description="Helical" evidence="2">
    <location>
        <begin position="310"/>
        <end position="329"/>
    </location>
</feature>
<evidence type="ECO:0000256" key="1">
    <source>
        <dbReference type="SAM" id="Coils"/>
    </source>
</evidence>
<dbReference type="Proteomes" id="UP000324611">
    <property type="component" value="Unassembled WGS sequence"/>
</dbReference>
<evidence type="ECO:0000259" key="4">
    <source>
        <dbReference type="Pfam" id="PF07695"/>
    </source>
</evidence>
<feature type="domain" description="7TM-DISM receptor extracellular" evidence="4">
    <location>
        <begin position="187"/>
        <end position="390"/>
    </location>
</feature>
<evidence type="ECO:0000259" key="5">
    <source>
        <dbReference type="Pfam" id="PF07696"/>
    </source>
</evidence>
<feature type="coiled-coil region" evidence="1">
    <location>
        <begin position="442"/>
        <end position="473"/>
    </location>
</feature>
<feature type="transmembrane region" description="Helical" evidence="2">
    <location>
        <begin position="341"/>
        <end position="364"/>
    </location>
</feature>
<dbReference type="AlphaFoldDB" id="A0A5B2VKZ4"/>
<dbReference type="Pfam" id="PF07696">
    <property type="entry name" value="7TMR-DISMED2"/>
    <property type="match status" value="1"/>
</dbReference>
<reference evidence="6 7" key="2">
    <citation type="submission" date="2019-09" db="EMBL/GenBank/DDBJ databases">
        <authorList>
            <person name="Jin C."/>
        </authorList>
    </citation>
    <scope>NUCLEOTIDE SEQUENCE [LARGE SCALE GENOMIC DNA]</scope>
    <source>
        <strain evidence="6 7">BN140078</strain>
    </source>
</reference>
<keyword evidence="2" id="KW-1133">Transmembrane helix</keyword>
<sequence>MTYANLYLTAVLCCCLLPGVKAQQAVSINNTTAEHIFNRTEITWLEDPSGRMRFEDICAKDAAAAFLPNTHWYPANFNRQSAYWYKVRVNISYPLSPNQALIEFFDQTTDDITVYIPDAAGKYTRAHSGAGEHFRDRLYRHKNFEFLLPALPKGSYVCYFRIRSINQVNVIIVYRSVTHFINYALVEYITYGLFYGIILAFCLYNLVMALATGLKQYIYYILYIMSVGIYEMSTDGIAFQFIWPDAPVWNEYVYGIALYGVSVFALIFTQTLLRVRRQNYTLYRLINWIIVIRTLYFAICLFVKREWFMYKFLEFIPLSVAFLTGIIIWRKGFKPARFFVLGYAFLLVAAVTKLVMVLGFLRGIPGAAGHYSMGFGFLMEMVLLSFSIGDQVGHYRKEKKQAQDNAIYHMQRNLELQAFVNQQLEEQVAERTRELEVQAGLLQEQAQEIARMNKLLEKDNIELKSNIEKITDARIKSAELSFKEFSQKYPDREECYKLLADLKWSKGFKCRKCGYVNYSEGLRPYSRRCNKCAYEESPMQSTIFENNRISINKAFYITYLVYTTRGNISSYQISERTDIRQSTCWSYAKRVKGLLDQQKACVKKNKEASWTDLILRT</sequence>
<dbReference type="EMBL" id="VUOC01000004">
    <property type="protein sequence ID" value="KAA2239378.1"/>
    <property type="molecule type" value="Genomic_DNA"/>
</dbReference>
<gene>
    <name evidence="6" type="ORF">F0L74_24565</name>
</gene>
<organism evidence="6 7">
    <name type="scientific">Chitinophaga agrisoli</name>
    <dbReference type="NCBI Taxonomy" id="2607653"/>
    <lineage>
        <taxon>Bacteria</taxon>
        <taxon>Pseudomonadati</taxon>
        <taxon>Bacteroidota</taxon>
        <taxon>Chitinophagia</taxon>
        <taxon>Chitinophagales</taxon>
        <taxon>Chitinophagaceae</taxon>
        <taxon>Chitinophaga</taxon>
    </lineage>
</organism>
<protein>
    <submittedName>
        <fullName evidence="6">Chromosome partitioning protein ParA</fullName>
    </submittedName>
</protein>
<keyword evidence="7" id="KW-1185">Reference proteome</keyword>
<feature type="transmembrane region" description="Helical" evidence="2">
    <location>
        <begin position="188"/>
        <end position="210"/>
    </location>
</feature>
<evidence type="ECO:0000256" key="2">
    <source>
        <dbReference type="SAM" id="Phobius"/>
    </source>
</evidence>
<dbReference type="RefSeq" id="WP_149840557.1">
    <property type="nucleotide sequence ID" value="NZ_VUOC01000004.1"/>
</dbReference>